<evidence type="ECO:0000256" key="1">
    <source>
        <dbReference type="ARBA" id="ARBA00004236"/>
    </source>
</evidence>
<comment type="similarity">
    <text evidence="9">Belongs to the methyl-accepting chemotaxis (MCP) protein family.</text>
</comment>
<evidence type="ECO:0000256" key="5">
    <source>
        <dbReference type="ARBA" id="ARBA00022692"/>
    </source>
</evidence>
<feature type="transmembrane region" description="Helical" evidence="12">
    <location>
        <begin position="162"/>
        <end position="181"/>
    </location>
</feature>
<name>A0ABY5H833_9PSED</name>
<dbReference type="SUPFAM" id="SSF58104">
    <property type="entry name" value="Methyl-accepting chemotaxis protein (MCP) signaling domain"/>
    <property type="match status" value="1"/>
</dbReference>
<evidence type="ECO:0000256" key="11">
    <source>
        <dbReference type="SAM" id="Coils"/>
    </source>
</evidence>
<dbReference type="SMART" id="SM00283">
    <property type="entry name" value="MA"/>
    <property type="match status" value="1"/>
</dbReference>
<feature type="transmembrane region" description="Helical" evidence="12">
    <location>
        <begin position="51"/>
        <end position="70"/>
    </location>
</feature>
<evidence type="ECO:0000313" key="15">
    <source>
        <dbReference type="Proteomes" id="UP001059672"/>
    </source>
</evidence>
<evidence type="ECO:0000256" key="4">
    <source>
        <dbReference type="ARBA" id="ARBA00022500"/>
    </source>
</evidence>
<feature type="domain" description="Methyl-accepting transducer" evidence="13">
    <location>
        <begin position="231"/>
        <end position="453"/>
    </location>
</feature>
<feature type="coiled-coil region" evidence="11">
    <location>
        <begin position="414"/>
        <end position="441"/>
    </location>
</feature>
<evidence type="ECO:0000256" key="2">
    <source>
        <dbReference type="ARBA" id="ARBA00022475"/>
    </source>
</evidence>
<accession>A0ABY5H833</accession>
<evidence type="ECO:0000256" key="9">
    <source>
        <dbReference type="ARBA" id="ARBA00029447"/>
    </source>
</evidence>
<keyword evidence="8 10" id="KW-0807">Transducer</keyword>
<keyword evidence="2" id="KW-1003">Cell membrane</keyword>
<gene>
    <name evidence="14" type="ORF">KDW96_02875</name>
</gene>
<keyword evidence="3" id="KW-0488">Methylation</keyword>
<dbReference type="Pfam" id="PF00015">
    <property type="entry name" value="MCPsignal"/>
    <property type="match status" value="1"/>
</dbReference>
<feature type="transmembrane region" description="Helical" evidence="12">
    <location>
        <begin position="20"/>
        <end position="39"/>
    </location>
</feature>
<keyword evidence="15" id="KW-1185">Reference proteome</keyword>
<dbReference type="EMBL" id="CP073346">
    <property type="protein sequence ID" value="UTW08288.1"/>
    <property type="molecule type" value="Genomic_DNA"/>
</dbReference>
<protein>
    <recommendedName>
        <fullName evidence="13">Methyl-accepting transducer domain-containing protein</fullName>
    </recommendedName>
</protein>
<evidence type="ECO:0000256" key="8">
    <source>
        <dbReference type="ARBA" id="ARBA00023224"/>
    </source>
</evidence>
<sequence>MHQGFLGHFLPPDLTEPTRLLLARTLIFTTLCGLVVGLYSCIKWSRLDHQVLTYGSLLLLLGMPLALLLLRSSLFSLGATANLTLGFMCGYGMLITYQLGGLQSAHIYWAPVLIAFAYLLAGARSATLWSLVLVLFVFWLIRLEHTGAALPAFELSPRDATVNTYSGFILPMLAVWLAQWYSARVRIRALRDAEQAVEEARAFGTRAEHNQAQLAGMVGDVRSTAADLLQMAGQLQQTQGGIRQRCQSIDRDVQHQADAMLQLDHALHQVLASLSESTAQMQRLSQDTQHSSTQVNLCAEQMQQAQQSMQAIEQSNRRITESMQMISAIAQQTNLLALNAAIEAARAGEQGRGFAVVADEVRNLSQRSNQTADTVHSVLGQSQQTIAAGVGQVSEVGTALISNLGLTNALTDSILQHRQTLDQAHRQLAEVRDNSAAQREASQRQRQASAELLGAQESLVVLGEKLEQLSQQLHRRIGQ</sequence>
<dbReference type="PANTHER" id="PTHR32089:SF120">
    <property type="entry name" value="METHYL-ACCEPTING CHEMOTAXIS PROTEIN TLPQ"/>
    <property type="match status" value="1"/>
</dbReference>
<dbReference type="Gene3D" id="1.10.287.950">
    <property type="entry name" value="Methyl-accepting chemotaxis protein"/>
    <property type="match status" value="1"/>
</dbReference>
<comment type="subcellular location">
    <subcellularLocation>
        <location evidence="1">Cell membrane</location>
    </subcellularLocation>
</comment>
<dbReference type="Proteomes" id="UP001059672">
    <property type="component" value="Chromosome"/>
</dbReference>
<keyword evidence="11" id="KW-0175">Coiled coil</keyword>
<feature type="coiled-coil region" evidence="11">
    <location>
        <begin position="295"/>
        <end position="322"/>
    </location>
</feature>
<dbReference type="InterPro" id="IPR004089">
    <property type="entry name" value="MCPsignal_dom"/>
</dbReference>
<feature type="transmembrane region" description="Helical" evidence="12">
    <location>
        <begin position="76"/>
        <end position="97"/>
    </location>
</feature>
<organism evidence="14 15">
    <name type="scientific">Pseudomonas benzenivorans</name>
    <dbReference type="NCBI Taxonomy" id="556533"/>
    <lineage>
        <taxon>Bacteria</taxon>
        <taxon>Pseudomonadati</taxon>
        <taxon>Pseudomonadota</taxon>
        <taxon>Gammaproteobacteria</taxon>
        <taxon>Pseudomonadales</taxon>
        <taxon>Pseudomonadaceae</taxon>
        <taxon>Pseudomonas</taxon>
    </lineage>
</organism>
<evidence type="ECO:0000256" key="10">
    <source>
        <dbReference type="PROSITE-ProRule" id="PRU00284"/>
    </source>
</evidence>
<dbReference type="PROSITE" id="PS50111">
    <property type="entry name" value="CHEMOTAXIS_TRANSDUC_2"/>
    <property type="match status" value="1"/>
</dbReference>
<keyword evidence="7 12" id="KW-0472">Membrane</keyword>
<evidence type="ECO:0000256" key="3">
    <source>
        <dbReference type="ARBA" id="ARBA00022481"/>
    </source>
</evidence>
<keyword evidence="4" id="KW-0145">Chemotaxis</keyword>
<evidence type="ECO:0000313" key="14">
    <source>
        <dbReference type="EMBL" id="UTW08288.1"/>
    </source>
</evidence>
<proteinExistence type="inferred from homology"/>
<dbReference type="PANTHER" id="PTHR32089">
    <property type="entry name" value="METHYL-ACCEPTING CHEMOTAXIS PROTEIN MCPB"/>
    <property type="match status" value="1"/>
</dbReference>
<reference evidence="14" key="1">
    <citation type="submission" date="2021-04" db="EMBL/GenBank/DDBJ databases">
        <title>Oceanospirillales bacteria with DddD are important DMSP degraders in coastal seawater.</title>
        <authorList>
            <person name="Liu J."/>
        </authorList>
    </citation>
    <scope>NUCLEOTIDE SEQUENCE</scope>
    <source>
        <strain evidence="14">D13-4</strain>
    </source>
</reference>
<evidence type="ECO:0000259" key="13">
    <source>
        <dbReference type="PROSITE" id="PS50111"/>
    </source>
</evidence>
<evidence type="ECO:0000256" key="7">
    <source>
        <dbReference type="ARBA" id="ARBA00023136"/>
    </source>
</evidence>
<feature type="transmembrane region" description="Helical" evidence="12">
    <location>
        <begin position="109"/>
        <end position="142"/>
    </location>
</feature>
<evidence type="ECO:0000256" key="12">
    <source>
        <dbReference type="SAM" id="Phobius"/>
    </source>
</evidence>
<evidence type="ECO:0000256" key="6">
    <source>
        <dbReference type="ARBA" id="ARBA00022989"/>
    </source>
</evidence>
<keyword evidence="6 12" id="KW-1133">Transmembrane helix</keyword>
<keyword evidence="5 12" id="KW-0812">Transmembrane</keyword>